<keyword evidence="1" id="KW-0472">Membrane</keyword>
<protein>
    <submittedName>
        <fullName evidence="2">Uncharacterized protein</fullName>
    </submittedName>
</protein>
<dbReference type="Proteomes" id="UP000031668">
    <property type="component" value="Unassembled WGS sequence"/>
</dbReference>
<feature type="transmembrane region" description="Helical" evidence="1">
    <location>
        <begin position="94"/>
        <end position="116"/>
    </location>
</feature>
<dbReference type="EMBL" id="JWZT01003493">
    <property type="protein sequence ID" value="KII66637.1"/>
    <property type="molecule type" value="Genomic_DNA"/>
</dbReference>
<comment type="caution">
    <text evidence="2">The sequence shown here is derived from an EMBL/GenBank/DDBJ whole genome shotgun (WGS) entry which is preliminary data.</text>
</comment>
<evidence type="ECO:0000256" key="1">
    <source>
        <dbReference type="SAM" id="Phobius"/>
    </source>
</evidence>
<evidence type="ECO:0000313" key="3">
    <source>
        <dbReference type="Proteomes" id="UP000031668"/>
    </source>
</evidence>
<proteinExistence type="predicted"/>
<name>A0A0C2MYF4_THEKT</name>
<reference evidence="2 3" key="1">
    <citation type="journal article" date="2014" name="Genome Biol. Evol.">
        <title>The genome of the myxosporean Thelohanellus kitauei shows adaptations to nutrient acquisition within its fish host.</title>
        <authorList>
            <person name="Yang Y."/>
            <person name="Xiong J."/>
            <person name="Zhou Z."/>
            <person name="Huo F."/>
            <person name="Miao W."/>
            <person name="Ran C."/>
            <person name="Liu Y."/>
            <person name="Zhang J."/>
            <person name="Feng J."/>
            <person name="Wang M."/>
            <person name="Wang M."/>
            <person name="Wang L."/>
            <person name="Yao B."/>
        </authorList>
    </citation>
    <scope>NUCLEOTIDE SEQUENCE [LARGE SCALE GENOMIC DNA]</scope>
    <source>
        <strain evidence="2">Wuqing</strain>
    </source>
</reference>
<keyword evidence="3" id="KW-1185">Reference proteome</keyword>
<sequence>MDDWKYVFIGCKSHHSRALYSLSCTPRCVYRVIFYLKLCIYHPPSNMKTTGMAFYEIVRRKYKAYLRTFLKNYSIIEYTIRNLTLSMKNESLGVIKLFACMSKNITIYILIIPLYYTS</sequence>
<dbReference type="AlphaFoldDB" id="A0A0C2MYF4"/>
<keyword evidence="1" id="KW-1133">Transmembrane helix</keyword>
<keyword evidence="1" id="KW-0812">Transmembrane</keyword>
<organism evidence="2 3">
    <name type="scientific">Thelohanellus kitauei</name>
    <name type="common">Myxosporean</name>
    <dbReference type="NCBI Taxonomy" id="669202"/>
    <lineage>
        <taxon>Eukaryota</taxon>
        <taxon>Metazoa</taxon>
        <taxon>Cnidaria</taxon>
        <taxon>Myxozoa</taxon>
        <taxon>Myxosporea</taxon>
        <taxon>Bivalvulida</taxon>
        <taxon>Platysporina</taxon>
        <taxon>Myxobolidae</taxon>
        <taxon>Thelohanellus</taxon>
    </lineage>
</organism>
<accession>A0A0C2MYF4</accession>
<evidence type="ECO:0000313" key="2">
    <source>
        <dbReference type="EMBL" id="KII66637.1"/>
    </source>
</evidence>
<gene>
    <name evidence="2" type="ORF">RF11_01903</name>
</gene>